<evidence type="ECO:0000313" key="3">
    <source>
        <dbReference type="EMBL" id="THG35743.1"/>
    </source>
</evidence>
<dbReference type="AlphaFoldDB" id="A0A4S4FY28"/>
<gene>
    <name evidence="3" type="ORF">E6C70_06855</name>
</gene>
<keyword evidence="2" id="KW-0560">Oxidoreductase</keyword>
<dbReference type="SUPFAM" id="SSF51735">
    <property type="entry name" value="NAD(P)-binding Rossmann-fold domains"/>
    <property type="match status" value="1"/>
</dbReference>
<organism evidence="3 4">
    <name type="scientific">Orlajensenia flava</name>
    <dbReference type="NCBI Taxonomy" id="2565934"/>
    <lineage>
        <taxon>Bacteria</taxon>
        <taxon>Bacillati</taxon>
        <taxon>Actinomycetota</taxon>
        <taxon>Actinomycetes</taxon>
        <taxon>Micrococcales</taxon>
        <taxon>Microbacteriaceae</taxon>
        <taxon>Orlajensenia</taxon>
    </lineage>
</organism>
<proteinExistence type="inferred from homology"/>
<protein>
    <submittedName>
        <fullName evidence="3">SDR family NAD(P)-dependent oxidoreductase</fullName>
    </submittedName>
</protein>
<evidence type="ECO:0000256" key="1">
    <source>
        <dbReference type="ARBA" id="ARBA00006484"/>
    </source>
</evidence>
<dbReference type="InterPro" id="IPR036291">
    <property type="entry name" value="NAD(P)-bd_dom_sf"/>
</dbReference>
<name>A0A4S4FY28_9MICO</name>
<comment type="similarity">
    <text evidence="1">Belongs to the short-chain dehydrogenases/reductases (SDR) family.</text>
</comment>
<dbReference type="PANTHER" id="PTHR24320">
    <property type="entry name" value="RETINOL DEHYDROGENASE"/>
    <property type="match status" value="1"/>
</dbReference>
<reference evidence="3 4" key="1">
    <citation type="submission" date="2019-04" db="EMBL/GenBank/DDBJ databases">
        <authorList>
            <person name="Jiang L."/>
        </authorList>
    </citation>
    <scope>NUCLEOTIDE SEQUENCE [LARGE SCALE GENOMIC DNA]</scope>
    <source>
        <strain evidence="3 4">YIM 131861</strain>
    </source>
</reference>
<dbReference type="Gene3D" id="3.40.50.720">
    <property type="entry name" value="NAD(P)-binding Rossmann-like Domain"/>
    <property type="match status" value="1"/>
</dbReference>
<dbReference type="InterPro" id="IPR002347">
    <property type="entry name" value="SDR_fam"/>
</dbReference>
<dbReference type="PRINTS" id="PR00081">
    <property type="entry name" value="GDHRDH"/>
</dbReference>
<dbReference type="Proteomes" id="UP000307380">
    <property type="component" value="Unassembled WGS sequence"/>
</dbReference>
<dbReference type="OrthoDB" id="4577644at2"/>
<evidence type="ECO:0000313" key="4">
    <source>
        <dbReference type="Proteomes" id="UP000307380"/>
    </source>
</evidence>
<dbReference type="RefSeq" id="WP_136423469.1">
    <property type="nucleotide sequence ID" value="NZ_SSSN01000003.1"/>
</dbReference>
<keyword evidence="4" id="KW-1185">Reference proteome</keyword>
<dbReference type="GO" id="GO:0016491">
    <property type="term" value="F:oxidoreductase activity"/>
    <property type="evidence" value="ECO:0007669"/>
    <property type="project" value="UniProtKB-KW"/>
</dbReference>
<dbReference type="NCBIfam" id="NF004513">
    <property type="entry name" value="PRK05854.1"/>
    <property type="match status" value="1"/>
</dbReference>
<dbReference type="Pfam" id="PF00106">
    <property type="entry name" value="adh_short"/>
    <property type="match status" value="1"/>
</dbReference>
<accession>A0A4S4FY28</accession>
<dbReference type="PANTHER" id="PTHR24320:SF148">
    <property type="entry name" value="NAD(P)-BINDING ROSSMANN-FOLD SUPERFAMILY PROTEIN"/>
    <property type="match status" value="1"/>
</dbReference>
<evidence type="ECO:0000256" key="2">
    <source>
        <dbReference type="ARBA" id="ARBA00023002"/>
    </source>
</evidence>
<sequence>MYTVPDQSGRLIVITGANSGTGKEAARRIAAAGGEVIMAVRTLEKGETARAEILRQNPDARLDVRRIDLADLASVREFADRLTAEGRPVDVLVNNAGVMAPPTRFETVDGFELQFGSNFLGPLALTNRLLPLLLRSERPRVTWMSSVAAVPGRIHFDDLQFTRSYSPWRAYAQSKLADLLAGLHLGAVSDERGWGLTSTIAHPGFTRTNLQSAGANLGRDKPRRSLFAGKNPFIPSQGVEQGAEPLLFAATYPYAPQGSYYGPNGFGGMTGPTTKVAVPRAARGADLGASLWTVAEALTSTSLPAAAGAETTD</sequence>
<dbReference type="EMBL" id="SSSN01000003">
    <property type="protein sequence ID" value="THG35743.1"/>
    <property type="molecule type" value="Genomic_DNA"/>
</dbReference>
<comment type="caution">
    <text evidence="3">The sequence shown here is derived from an EMBL/GenBank/DDBJ whole genome shotgun (WGS) entry which is preliminary data.</text>
</comment>
<dbReference type="NCBIfam" id="NF004846">
    <property type="entry name" value="PRK06197.1"/>
    <property type="match status" value="1"/>
</dbReference>